<organism evidence="6 7">
    <name type="scientific">Enterocloster hominis</name>
    <name type="common">ex Liu et al. 2021</name>
    <dbReference type="NCBI Taxonomy" id="2763663"/>
    <lineage>
        <taxon>Bacteria</taxon>
        <taxon>Bacillati</taxon>
        <taxon>Bacillota</taxon>
        <taxon>Clostridia</taxon>
        <taxon>Lachnospirales</taxon>
        <taxon>Lachnospiraceae</taxon>
        <taxon>Enterocloster</taxon>
    </lineage>
</organism>
<keyword evidence="4 5" id="KW-0472">Membrane</keyword>
<accession>A0ABR7NUL8</accession>
<reference evidence="6 7" key="1">
    <citation type="submission" date="2020-08" db="EMBL/GenBank/DDBJ databases">
        <title>Genome public.</title>
        <authorList>
            <person name="Liu C."/>
            <person name="Sun Q."/>
        </authorList>
    </citation>
    <scope>NUCLEOTIDE SEQUENCE [LARGE SCALE GENOMIC DNA]</scope>
    <source>
        <strain evidence="6 7">BX10</strain>
    </source>
</reference>
<evidence type="ECO:0000256" key="4">
    <source>
        <dbReference type="ARBA" id="ARBA00023136"/>
    </source>
</evidence>
<dbReference type="InterPro" id="IPR010540">
    <property type="entry name" value="CmpB_TMEM229"/>
</dbReference>
<comment type="subcellular location">
    <subcellularLocation>
        <location evidence="1">Membrane</location>
        <topology evidence="1">Multi-pass membrane protein</topology>
    </subcellularLocation>
</comment>
<keyword evidence="2 5" id="KW-0812">Transmembrane</keyword>
<evidence type="ECO:0000256" key="1">
    <source>
        <dbReference type="ARBA" id="ARBA00004141"/>
    </source>
</evidence>
<feature type="transmembrane region" description="Helical" evidence="5">
    <location>
        <begin position="12"/>
        <end position="30"/>
    </location>
</feature>
<dbReference type="EMBL" id="JACRTJ010000025">
    <property type="protein sequence ID" value="MBC8599792.1"/>
    <property type="molecule type" value="Genomic_DNA"/>
</dbReference>
<evidence type="ECO:0000313" key="6">
    <source>
        <dbReference type="EMBL" id="MBC8599792.1"/>
    </source>
</evidence>
<comment type="caution">
    <text evidence="6">The sequence shown here is derived from an EMBL/GenBank/DDBJ whole genome shotgun (WGS) entry which is preliminary data.</text>
</comment>
<keyword evidence="7" id="KW-1185">Reference proteome</keyword>
<dbReference type="Proteomes" id="UP000647491">
    <property type="component" value="Unassembled WGS sequence"/>
</dbReference>
<evidence type="ECO:0000256" key="2">
    <source>
        <dbReference type="ARBA" id="ARBA00022692"/>
    </source>
</evidence>
<evidence type="ECO:0000256" key="3">
    <source>
        <dbReference type="ARBA" id="ARBA00022989"/>
    </source>
</evidence>
<gene>
    <name evidence="6" type="ORF">H8708_11245</name>
</gene>
<evidence type="ECO:0000256" key="5">
    <source>
        <dbReference type="SAM" id="Phobius"/>
    </source>
</evidence>
<dbReference type="PANTHER" id="PTHR31746">
    <property type="entry name" value="TRANSMEMBRANE PROTEIN 229 FAMILY MEMBER"/>
    <property type="match status" value="1"/>
</dbReference>
<feature type="transmembrane region" description="Helical" evidence="5">
    <location>
        <begin position="42"/>
        <end position="60"/>
    </location>
</feature>
<protein>
    <recommendedName>
        <fullName evidence="8">ABC transporter permease</fullName>
    </recommendedName>
</protein>
<name>A0ABR7NUL8_9FIRM</name>
<evidence type="ECO:0000313" key="7">
    <source>
        <dbReference type="Proteomes" id="UP000647491"/>
    </source>
</evidence>
<evidence type="ECO:0008006" key="8">
    <source>
        <dbReference type="Google" id="ProtNLM"/>
    </source>
</evidence>
<dbReference type="PANTHER" id="PTHR31746:SF2">
    <property type="entry name" value="TRANSMEMBRANE PROTEIN 229A"/>
    <property type="match status" value="1"/>
</dbReference>
<dbReference type="Pfam" id="PF06541">
    <property type="entry name" value="ABC_trans_CmpB"/>
    <property type="match status" value="1"/>
</dbReference>
<keyword evidence="3 5" id="KW-1133">Transmembrane helix</keyword>
<proteinExistence type="predicted"/>
<sequence length="147" mass="16578">MENRMKDFLKCGAAGWCMEIIFTSLVSLASGDRRLVGKTSLFMFPIYGMGAFLGPFCRSLDRYLLRPGKTDPADRLLRHGLRDMALIFTAEYVTGRLLRSLRACPWDYTGCRFSVDGLIRLDFAPLWFGAGLLFERITQGKDPVNPA</sequence>